<evidence type="ECO:0000313" key="3">
    <source>
        <dbReference type="Proteomes" id="UP001043456"/>
    </source>
</evidence>
<dbReference type="GeneID" id="67002127"/>
<dbReference type="Proteomes" id="UP001043456">
    <property type="component" value="Unassembled WGS sequence"/>
</dbReference>
<organism evidence="2 3">
    <name type="scientific">Aspergillus pseudoviridinutans</name>
    <dbReference type="NCBI Taxonomy" id="1517512"/>
    <lineage>
        <taxon>Eukaryota</taxon>
        <taxon>Fungi</taxon>
        <taxon>Dikarya</taxon>
        <taxon>Ascomycota</taxon>
        <taxon>Pezizomycotina</taxon>
        <taxon>Eurotiomycetes</taxon>
        <taxon>Eurotiomycetidae</taxon>
        <taxon>Eurotiales</taxon>
        <taxon>Aspergillaceae</taxon>
        <taxon>Aspergillus</taxon>
        <taxon>Aspergillus subgen. Fumigati</taxon>
    </lineage>
</organism>
<feature type="compositionally biased region" description="Low complexity" evidence="1">
    <location>
        <begin position="303"/>
        <end position="322"/>
    </location>
</feature>
<dbReference type="OrthoDB" id="432544at2759"/>
<feature type="region of interest" description="Disordered" evidence="1">
    <location>
        <begin position="1"/>
        <end position="30"/>
    </location>
</feature>
<protein>
    <submittedName>
        <fullName evidence="2">Uncharacterized protein</fullName>
    </submittedName>
</protein>
<dbReference type="RefSeq" id="XP_043155413.1">
    <property type="nucleotide sequence ID" value="XM_043299478.1"/>
</dbReference>
<accession>A0A9P3BBH1</accession>
<reference evidence="2 3" key="1">
    <citation type="submission" date="2018-10" db="EMBL/GenBank/DDBJ databases">
        <title>Pan-genome distribution and transcriptional activeness of fungal secondary metabolism genes in Aspergillus section Fumigati.</title>
        <authorList>
            <person name="Takahashi H."/>
            <person name="Umemura M."/>
            <person name="Ninomiya A."/>
            <person name="Kusuya Y."/>
            <person name="Urayama S."/>
            <person name="Shimizu M."/>
            <person name="Watanabe A."/>
            <person name="Kamei K."/>
            <person name="Yaguchi T."/>
            <person name="Hagiwara D."/>
        </authorList>
    </citation>
    <scope>NUCLEOTIDE SEQUENCE [LARGE SCALE GENOMIC DNA]</scope>
    <source>
        <strain evidence="2 3">IFM 55266</strain>
    </source>
</reference>
<evidence type="ECO:0000256" key="1">
    <source>
        <dbReference type="SAM" id="MobiDB-lite"/>
    </source>
</evidence>
<proteinExistence type="predicted"/>
<keyword evidence="3" id="KW-1185">Reference proteome</keyword>
<feature type="compositionally biased region" description="Low complexity" evidence="1">
    <location>
        <begin position="179"/>
        <end position="201"/>
    </location>
</feature>
<gene>
    <name evidence="2" type="ORF">Asppvi_003515</name>
</gene>
<dbReference type="AlphaFoldDB" id="A0A9P3BBH1"/>
<dbReference type="EMBL" id="BHVY01000002">
    <property type="protein sequence ID" value="GIJ84666.1"/>
    <property type="molecule type" value="Genomic_DNA"/>
</dbReference>
<evidence type="ECO:0000313" key="2">
    <source>
        <dbReference type="EMBL" id="GIJ84666.1"/>
    </source>
</evidence>
<feature type="compositionally biased region" description="Low complexity" evidence="1">
    <location>
        <begin position="69"/>
        <end position="94"/>
    </location>
</feature>
<name>A0A9P3BBH1_9EURO</name>
<feature type="region of interest" description="Disordered" evidence="1">
    <location>
        <begin position="161"/>
        <end position="333"/>
    </location>
</feature>
<feature type="compositionally biased region" description="Polar residues" evidence="1">
    <location>
        <begin position="323"/>
        <end position="333"/>
    </location>
</feature>
<feature type="region of interest" description="Disordered" evidence="1">
    <location>
        <begin position="69"/>
        <end position="133"/>
    </location>
</feature>
<comment type="caution">
    <text evidence="2">The sequence shown here is derived from an EMBL/GenBank/DDBJ whole genome shotgun (WGS) entry which is preliminary data.</text>
</comment>
<sequence>MPIPTRSLSLRGQSKQVSVANQNQPPVQPATQSVRTKLCLSASASFLFPPIYVAIGWNILLTITKSTTGRTATTDGDGDGSADTHSSTSTSTSTTDRRKSLLPQRSIPVRDRDGAAPVRQQQQETRLQRGSRVLTKMPVVQQHKEEPSTAVAAPVPAAATATAANTRRRSLIRPSPLKTGTATGAGARTAIGTGTATGMGTNPSGRVATTPKSATFAAQGLSTSPRKRDGVLSMSPKKTDMPPPPRPTRSASMRQPLKAGAGAGAGAGASSGTPATGVRHMRHRSQIVAPSTTQTRVSKRSDSQSSGSTSTTAGLAAGTRSSGQFTTYQQQFSPRKVVRPAALSAAKASADGEDSLIPATWPEIAALQTELLQLSLLHSSSLQQMAALEAGSEEQLQTKYDAVAKTYRAIVGDEKKCQRLLNGQALNRWLENASEHGGRQNFAAQIQVFSQLVQDVCDLTDSLGGRYTMLVQEFEEWFRKVQAIESMRLHRHQGDASHVVFIDPLDRVWKDEVHAMTMKLEQSLMQLQSLDIAGYDGPEQVPADAALVRTAKGLDVMIASMVDELKAIRRIEAQIVRLERQWVSQLTAELAATHPRDARGPRPGMWRTALLRS</sequence>